<keyword evidence="2" id="KW-0808">Transferase</keyword>
<dbReference type="GO" id="GO:0005524">
    <property type="term" value="F:ATP binding"/>
    <property type="evidence" value="ECO:0007669"/>
    <property type="project" value="UniProtKB-KW"/>
</dbReference>
<dbReference type="InterPro" id="IPR000719">
    <property type="entry name" value="Prot_kinase_dom"/>
</dbReference>
<dbReference type="GO" id="GO:0035556">
    <property type="term" value="P:intracellular signal transduction"/>
    <property type="evidence" value="ECO:0000318"/>
    <property type="project" value="GO_Central"/>
</dbReference>
<keyword evidence="1" id="KW-0723">Serine/threonine-protein kinase</keyword>
<dbReference type="Proteomes" id="UP000007110">
    <property type="component" value="Unassembled WGS sequence"/>
</dbReference>
<accession>A0A7M7P9P4</accession>
<evidence type="ECO:0000256" key="3">
    <source>
        <dbReference type="ARBA" id="ARBA00022741"/>
    </source>
</evidence>
<dbReference type="OrthoDB" id="541276at2759"/>
<reference evidence="7" key="2">
    <citation type="submission" date="2021-01" db="UniProtKB">
        <authorList>
            <consortium name="EnsemblMetazoa"/>
        </authorList>
    </citation>
    <scope>IDENTIFICATION</scope>
</reference>
<evidence type="ECO:0000313" key="8">
    <source>
        <dbReference type="Proteomes" id="UP000007110"/>
    </source>
</evidence>
<evidence type="ECO:0000313" key="7">
    <source>
        <dbReference type="EnsemblMetazoa" id="XP_030847187"/>
    </source>
</evidence>
<dbReference type="GO" id="GO:0005737">
    <property type="term" value="C:cytoplasm"/>
    <property type="evidence" value="ECO:0000318"/>
    <property type="project" value="GO_Central"/>
</dbReference>
<dbReference type="PANTHER" id="PTHR24346">
    <property type="entry name" value="MAP/MICROTUBULE AFFINITY-REGULATING KINASE"/>
    <property type="match status" value="1"/>
</dbReference>
<dbReference type="KEGG" id="spu:100889556"/>
<evidence type="ECO:0000259" key="6">
    <source>
        <dbReference type="PROSITE" id="PS50011"/>
    </source>
</evidence>
<keyword evidence="4" id="KW-0418">Kinase</keyword>
<dbReference type="GO" id="GO:0000226">
    <property type="term" value="P:microtubule cytoskeleton organization"/>
    <property type="evidence" value="ECO:0000318"/>
    <property type="project" value="GO_Central"/>
</dbReference>
<dbReference type="PROSITE" id="PS50011">
    <property type="entry name" value="PROTEIN_KINASE_DOM"/>
    <property type="match status" value="1"/>
</dbReference>
<evidence type="ECO:0000256" key="1">
    <source>
        <dbReference type="ARBA" id="ARBA00022527"/>
    </source>
</evidence>
<protein>
    <recommendedName>
        <fullName evidence="6">Protein kinase domain-containing protein</fullName>
    </recommendedName>
</protein>
<evidence type="ECO:0000256" key="4">
    <source>
        <dbReference type="ARBA" id="ARBA00022777"/>
    </source>
</evidence>
<evidence type="ECO:0000256" key="2">
    <source>
        <dbReference type="ARBA" id="ARBA00022679"/>
    </source>
</evidence>
<dbReference type="SUPFAM" id="SSF56112">
    <property type="entry name" value="Protein kinase-like (PK-like)"/>
    <property type="match status" value="1"/>
</dbReference>
<keyword evidence="3" id="KW-0547">Nucleotide-binding</keyword>
<reference evidence="8" key="1">
    <citation type="submission" date="2015-02" db="EMBL/GenBank/DDBJ databases">
        <title>Genome sequencing for Strongylocentrotus purpuratus.</title>
        <authorList>
            <person name="Murali S."/>
            <person name="Liu Y."/>
            <person name="Vee V."/>
            <person name="English A."/>
            <person name="Wang M."/>
            <person name="Skinner E."/>
            <person name="Han Y."/>
            <person name="Muzny D.M."/>
            <person name="Worley K.C."/>
            <person name="Gibbs R.A."/>
        </authorList>
    </citation>
    <scope>NUCLEOTIDE SEQUENCE</scope>
</reference>
<dbReference type="InParanoid" id="A0A7M7P9P4"/>
<dbReference type="AlphaFoldDB" id="A0A7M7P9P4"/>
<dbReference type="GeneID" id="100889556"/>
<keyword evidence="8" id="KW-1185">Reference proteome</keyword>
<proteinExistence type="predicted"/>
<keyword evidence="5" id="KW-0067">ATP-binding</keyword>
<dbReference type="Gene3D" id="1.10.510.10">
    <property type="entry name" value="Transferase(Phosphotransferase) domain 1"/>
    <property type="match status" value="1"/>
</dbReference>
<dbReference type="Pfam" id="PF00069">
    <property type="entry name" value="Pkinase"/>
    <property type="match status" value="1"/>
</dbReference>
<organism evidence="7 8">
    <name type="scientific">Strongylocentrotus purpuratus</name>
    <name type="common">Purple sea urchin</name>
    <dbReference type="NCBI Taxonomy" id="7668"/>
    <lineage>
        <taxon>Eukaryota</taxon>
        <taxon>Metazoa</taxon>
        <taxon>Echinodermata</taxon>
        <taxon>Eleutherozoa</taxon>
        <taxon>Echinozoa</taxon>
        <taxon>Echinoidea</taxon>
        <taxon>Euechinoidea</taxon>
        <taxon>Echinacea</taxon>
        <taxon>Camarodonta</taxon>
        <taxon>Echinidea</taxon>
        <taxon>Strongylocentrotidae</taxon>
        <taxon>Strongylocentrotus</taxon>
    </lineage>
</organism>
<dbReference type="FunFam" id="1.10.510.10:FF:000571">
    <property type="entry name" value="Maternal embryonic leucine zipper kinase"/>
    <property type="match status" value="1"/>
</dbReference>
<dbReference type="InterPro" id="IPR011009">
    <property type="entry name" value="Kinase-like_dom_sf"/>
</dbReference>
<dbReference type="RefSeq" id="XP_030847187.1">
    <property type="nucleotide sequence ID" value="XM_030991327.1"/>
</dbReference>
<feature type="domain" description="Protein kinase" evidence="6">
    <location>
        <begin position="52"/>
        <end position="313"/>
    </location>
</feature>
<sequence>MTKGKKKIEKDMEPRKDDQVLYTDEVPSLTKKGNLYLPNKKGSPLDTLGLDLLMGNVMNRGQYCKVIHVYSKKRNCDFALKIFCKLSAPDIVKKKFFPQEILIMKKLSHDHVLGLVEVLLTNRNGYLLMDFMPNGSLRSYINKQDHGHLSEPEARFLFHQLQSAIAYLHSMDIVHRDVKCSVLLLDKDYRLKLSEFQFATNCADGEKLTEACGSMGYVAPEILEGDPYEGKPVDLWSMGVTLFAMLCGRLPYHEDCLDILLDSIYNPQEKLCFPNSVSKDCRAFVHALLVPQPQKRAKFSDLAKMEWLVHPTITAHSLLTSAPTMTSQYKSGGADDGCVPASSGASLDAMLQSCSKKGKQSVSFDTNVEHGFSESQKEAGKKEDGNAVVTDVLKAVAIRHATGESPMSVHKNLDTPIGHGPHHFAPDTIGLKGPAARRISAQLSQTNVNLNQSHQHHHNAHPTSALKASVTRVGHHGGGHHGLGPRKANWQAEGGAANVAVSRKNSLLMQTANSCGVSNLGRGSIALHCGKIQPGGSTINLSSVDLSSYNARCQEKDREHELHDLQYSTGSKIAHLAGAKHHRAAETTRINSIFTEDMKAQQEPNALKPEEQEMLDSFRSQCDTMKHLVA</sequence>
<dbReference type="GO" id="GO:0050321">
    <property type="term" value="F:tau-protein kinase activity"/>
    <property type="evidence" value="ECO:0000318"/>
    <property type="project" value="GO_Central"/>
</dbReference>
<dbReference type="EnsemblMetazoa" id="XM_030991327">
    <property type="protein sequence ID" value="XP_030847187"/>
    <property type="gene ID" value="LOC100889556"/>
</dbReference>
<dbReference type="PANTHER" id="PTHR24346:SF82">
    <property type="entry name" value="KP78A-RELATED"/>
    <property type="match status" value="1"/>
</dbReference>
<name>A0A7M7P9P4_STRPU</name>
<evidence type="ECO:0000256" key="5">
    <source>
        <dbReference type="ARBA" id="ARBA00022840"/>
    </source>
</evidence>